<dbReference type="GO" id="GO:0005524">
    <property type="term" value="F:ATP binding"/>
    <property type="evidence" value="ECO:0007669"/>
    <property type="project" value="UniProtKB-UniRule"/>
</dbReference>
<keyword evidence="7 8" id="KW-0066">ATP synthesis</keyword>
<dbReference type="CDD" id="cd12152">
    <property type="entry name" value="F1-ATPase_delta"/>
    <property type="match status" value="1"/>
</dbReference>
<dbReference type="HAMAP" id="MF_00530">
    <property type="entry name" value="ATP_synth_epsil_bac"/>
    <property type="match status" value="1"/>
</dbReference>
<dbReference type="Gene3D" id="1.20.5.440">
    <property type="entry name" value="ATP synthase delta/epsilon subunit, C-terminal domain"/>
    <property type="match status" value="1"/>
</dbReference>
<dbReference type="GO" id="GO:0046933">
    <property type="term" value="F:proton-transporting ATP synthase activity, rotational mechanism"/>
    <property type="evidence" value="ECO:0007669"/>
    <property type="project" value="UniProtKB-UniRule"/>
</dbReference>
<comment type="function">
    <text evidence="8">Produces ATP from ADP in the presence of a proton gradient across the membrane.</text>
</comment>
<protein>
    <recommendedName>
        <fullName evidence="8">ATP synthase epsilon chain</fullName>
    </recommendedName>
    <alternativeName>
        <fullName evidence="8">ATP synthase F1 sector epsilon subunit</fullName>
    </alternativeName>
    <alternativeName>
        <fullName evidence="8">F-ATPase epsilon subunit</fullName>
    </alternativeName>
</protein>
<dbReference type="SUPFAM" id="SSF51344">
    <property type="entry name" value="Epsilon subunit of F1F0-ATP synthase N-terminal domain"/>
    <property type="match status" value="1"/>
</dbReference>
<dbReference type="GO" id="GO:0045259">
    <property type="term" value="C:proton-transporting ATP synthase complex"/>
    <property type="evidence" value="ECO:0007669"/>
    <property type="project" value="UniProtKB-KW"/>
</dbReference>
<dbReference type="STRING" id="1817892.AUK40_05650"/>
<evidence type="ECO:0000256" key="3">
    <source>
        <dbReference type="ARBA" id="ARBA00022448"/>
    </source>
</evidence>
<keyword evidence="6 8" id="KW-0139">CF(1)</keyword>
<dbReference type="AlphaFoldDB" id="A0A1J5IGH1"/>
<dbReference type="InterPro" id="IPR001469">
    <property type="entry name" value="ATP_synth_F1_dsu/esu"/>
</dbReference>
<evidence type="ECO:0000256" key="6">
    <source>
        <dbReference type="ARBA" id="ARBA00023196"/>
    </source>
</evidence>
<dbReference type="NCBIfam" id="TIGR01216">
    <property type="entry name" value="ATP_synt_epsi"/>
    <property type="match status" value="1"/>
</dbReference>
<dbReference type="Pfam" id="PF02823">
    <property type="entry name" value="ATP-synt_DE_N"/>
    <property type="match status" value="1"/>
</dbReference>
<dbReference type="InterPro" id="IPR020546">
    <property type="entry name" value="ATP_synth_F1_dsu/esu_N"/>
</dbReference>
<dbReference type="Pfam" id="PF00401">
    <property type="entry name" value="ATP-synt_DE"/>
    <property type="match status" value="1"/>
</dbReference>
<name>A0A1J5IGH1_9BACT</name>
<dbReference type="Proteomes" id="UP000183245">
    <property type="component" value="Unassembled WGS sequence"/>
</dbReference>
<dbReference type="InterPro" id="IPR036794">
    <property type="entry name" value="ATP_F1_dsu/esu_C_sf"/>
</dbReference>
<keyword evidence="8" id="KW-0375">Hydrogen ion transport</keyword>
<evidence type="ECO:0000256" key="9">
    <source>
        <dbReference type="RuleBase" id="RU003656"/>
    </source>
</evidence>
<dbReference type="Gene3D" id="2.60.15.10">
    <property type="entry name" value="F0F1 ATP synthase delta/epsilon subunit, N-terminal"/>
    <property type="match status" value="1"/>
</dbReference>
<proteinExistence type="inferred from homology"/>
<comment type="similarity">
    <text evidence="2 8 9">Belongs to the ATPase epsilon chain family.</text>
</comment>
<evidence type="ECO:0000256" key="4">
    <source>
        <dbReference type="ARBA" id="ARBA00023065"/>
    </source>
</evidence>
<evidence type="ECO:0000256" key="7">
    <source>
        <dbReference type="ARBA" id="ARBA00023310"/>
    </source>
</evidence>
<comment type="caution">
    <text evidence="12">The sequence shown here is derived from an EMBL/GenBank/DDBJ whole genome shotgun (WGS) entry which is preliminary data.</text>
</comment>
<reference evidence="12 13" key="1">
    <citation type="journal article" date="2016" name="Environ. Microbiol.">
        <title>Genomic resolution of a cold subsurface aquifer community provides metabolic insights for novel microbes adapted to high CO concentrations.</title>
        <authorList>
            <person name="Probst A.J."/>
            <person name="Castelle C.J."/>
            <person name="Singh A."/>
            <person name="Brown C.T."/>
            <person name="Anantharaman K."/>
            <person name="Sharon I."/>
            <person name="Hug L.A."/>
            <person name="Burstein D."/>
            <person name="Emerson J.B."/>
            <person name="Thomas B.C."/>
            <person name="Banfield J.F."/>
        </authorList>
    </citation>
    <scope>NUCLEOTIDE SEQUENCE [LARGE SCALE GENOMIC DNA]</scope>
    <source>
        <strain evidence="12">CG2_30_54_11</strain>
    </source>
</reference>
<gene>
    <name evidence="8" type="primary">atpC</name>
    <name evidence="12" type="ORF">AUK40_05650</name>
</gene>
<evidence type="ECO:0000256" key="2">
    <source>
        <dbReference type="ARBA" id="ARBA00005712"/>
    </source>
</evidence>
<dbReference type="PANTHER" id="PTHR13822">
    <property type="entry name" value="ATP SYNTHASE DELTA/EPSILON CHAIN"/>
    <property type="match status" value="1"/>
</dbReference>
<keyword evidence="3 8" id="KW-0813">Transport</keyword>
<evidence type="ECO:0000259" key="10">
    <source>
        <dbReference type="Pfam" id="PF00401"/>
    </source>
</evidence>
<evidence type="ECO:0000256" key="1">
    <source>
        <dbReference type="ARBA" id="ARBA00004202"/>
    </source>
</evidence>
<dbReference type="InterPro" id="IPR036771">
    <property type="entry name" value="ATPsynth_dsu/esu_N"/>
</dbReference>
<dbReference type="InterPro" id="IPR020547">
    <property type="entry name" value="ATP_synth_F1_esu_C"/>
</dbReference>
<keyword evidence="4 8" id="KW-0406">Ion transport</keyword>
<dbReference type="PANTHER" id="PTHR13822:SF10">
    <property type="entry name" value="ATP SYNTHASE EPSILON CHAIN, CHLOROPLASTIC"/>
    <property type="match status" value="1"/>
</dbReference>
<organism evidence="12 13">
    <name type="scientific">Candidatus Wirthbacteria bacterium CG2_30_54_11</name>
    <dbReference type="NCBI Taxonomy" id="1817892"/>
    <lineage>
        <taxon>Bacteria</taxon>
        <taxon>Candidatus Wirthbacteria</taxon>
    </lineage>
</organism>
<evidence type="ECO:0000256" key="5">
    <source>
        <dbReference type="ARBA" id="ARBA00023136"/>
    </source>
</evidence>
<evidence type="ECO:0000259" key="11">
    <source>
        <dbReference type="Pfam" id="PF02823"/>
    </source>
</evidence>
<dbReference type="EMBL" id="MNZT01000101">
    <property type="protein sequence ID" value="OIP95819.1"/>
    <property type="molecule type" value="Genomic_DNA"/>
</dbReference>
<feature type="domain" description="ATP synthase F1 complex delta/epsilon subunit N-terminal" evidence="11">
    <location>
        <begin position="3"/>
        <end position="75"/>
    </location>
</feature>
<feature type="domain" description="ATP synthase epsilon subunit C-terminal" evidence="10">
    <location>
        <begin position="99"/>
        <end position="135"/>
    </location>
</feature>
<keyword evidence="5 8" id="KW-0472">Membrane</keyword>
<sequence>MITITITSVEGVVLDTENISRVTIPTVSGIITVLSGHVPLISVLGMGEMLIKYADDRGESALFVDGGTLLVDSQESKTHIEVVANLAERAESLEAAQIEEAKRKAERLLTEHPAHIDFAKVELSLQREIAKLKIVKKKKSHN</sequence>
<evidence type="ECO:0000313" key="13">
    <source>
        <dbReference type="Proteomes" id="UP000183245"/>
    </source>
</evidence>
<comment type="subcellular location">
    <subcellularLocation>
        <location evidence="1 8">Cell membrane</location>
        <topology evidence="1 8">Peripheral membrane protein</topology>
    </subcellularLocation>
</comment>
<dbReference type="GO" id="GO:0005886">
    <property type="term" value="C:plasma membrane"/>
    <property type="evidence" value="ECO:0007669"/>
    <property type="project" value="UniProtKB-SubCell"/>
</dbReference>
<keyword evidence="8" id="KW-1003">Cell membrane</keyword>
<evidence type="ECO:0000313" key="12">
    <source>
        <dbReference type="EMBL" id="OIP95819.1"/>
    </source>
</evidence>
<accession>A0A1J5IGH1</accession>
<comment type="subunit">
    <text evidence="8 9">F-type ATPases have 2 components, CF(1) - the catalytic core - and CF(0) - the membrane proton channel. CF(1) has five subunits: alpha(3), beta(3), gamma(1), delta(1), epsilon(1). CF(0) has three main subunits: a, b and c.</text>
</comment>
<evidence type="ECO:0000256" key="8">
    <source>
        <dbReference type="HAMAP-Rule" id="MF_00530"/>
    </source>
</evidence>
<dbReference type="SUPFAM" id="SSF46604">
    <property type="entry name" value="Epsilon subunit of F1F0-ATP synthase C-terminal domain"/>
    <property type="match status" value="1"/>
</dbReference>